<dbReference type="EMBL" id="CAUDLI010000006">
    <property type="protein sequence ID" value="CAJ0888219.1"/>
    <property type="molecule type" value="Genomic_DNA"/>
</dbReference>
<organism evidence="2 5">
    <name type="scientific">Ralstonia flatus</name>
    <dbReference type="NCBI Taxonomy" id="3058601"/>
    <lineage>
        <taxon>Bacteria</taxon>
        <taxon>Pseudomonadati</taxon>
        <taxon>Pseudomonadota</taxon>
        <taxon>Betaproteobacteria</taxon>
        <taxon>Burkholderiales</taxon>
        <taxon>Burkholderiaceae</taxon>
        <taxon>Ralstonia</taxon>
    </lineage>
</organism>
<dbReference type="Proteomes" id="UP001189792">
    <property type="component" value="Unassembled WGS sequence"/>
</dbReference>
<dbReference type="RefSeq" id="WP_206272402.1">
    <property type="nucleotide sequence ID" value="NZ_CAUDKO010000006.1"/>
</dbReference>
<dbReference type="AlphaFoldDB" id="A0AAD2C1K6"/>
<dbReference type="Pfam" id="PF09369">
    <property type="entry name" value="MZB"/>
    <property type="match status" value="1"/>
</dbReference>
<dbReference type="NCBIfam" id="NF038324">
    <property type="entry name" value="DrmB_fam"/>
    <property type="match status" value="1"/>
</dbReference>
<evidence type="ECO:0000259" key="1">
    <source>
        <dbReference type="Pfam" id="PF09369"/>
    </source>
</evidence>
<keyword evidence="4" id="KW-1185">Reference proteome</keyword>
<gene>
    <name evidence="3" type="ORF">R77564_03272</name>
    <name evidence="2" type="ORF">R77567_03314</name>
</gene>
<evidence type="ECO:0000313" key="4">
    <source>
        <dbReference type="Proteomes" id="UP001189792"/>
    </source>
</evidence>
<dbReference type="InterPro" id="IPR047721">
    <property type="entry name" value="DrmB"/>
</dbReference>
<evidence type="ECO:0000313" key="2">
    <source>
        <dbReference type="EMBL" id="CAJ0880609.1"/>
    </source>
</evidence>
<reference evidence="2 4" key="1">
    <citation type="submission" date="2023-07" db="EMBL/GenBank/DDBJ databases">
        <authorList>
            <person name="Peeters C."/>
        </authorList>
    </citation>
    <scope>NUCLEOTIDE SEQUENCE</scope>
    <source>
        <strain evidence="3 4">LMG 32965</strain>
        <strain evidence="2">R-77567</strain>
    </source>
</reference>
<dbReference type="EMBL" id="CAUDKO010000006">
    <property type="protein sequence ID" value="CAJ0880609.1"/>
    <property type="molecule type" value="Genomic_DNA"/>
</dbReference>
<feature type="domain" description="MrfA-like Zn-binding" evidence="1">
    <location>
        <begin position="474"/>
        <end position="574"/>
    </location>
</feature>
<protein>
    <recommendedName>
        <fullName evidence="1">MrfA-like Zn-binding domain-containing protein</fullName>
    </recommendedName>
</protein>
<dbReference type="Proteomes" id="UP001190491">
    <property type="component" value="Unassembled WGS sequence"/>
</dbReference>
<evidence type="ECO:0000313" key="5">
    <source>
        <dbReference type="Proteomes" id="UP001190491"/>
    </source>
</evidence>
<dbReference type="InterPro" id="IPR018973">
    <property type="entry name" value="MZB"/>
</dbReference>
<name>A0AAD2C1K6_9RALS</name>
<sequence length="615" mass="68773">MNNYLGDLRRSAVAAMFGPGSIVDFRADHATISAVAAGLEEWDRSFPPAGLMNEQVIQEPRLQRKLGVHGFRLPPVIDPTRGRKEGKGDTRSLVASRFPGWLQCPQCNRIAPQKKWMGDPGKADRYCPICSAGKSPRQRAYVVPVRFVLACTRGHLDDFPWDWWVGHEDNCRSRGDFLLLVSEGPGHAGLFLSCTHCGARRSMDGIFSSQTWERFSACAGKRPWLAAPDENCDRQPQAVQRGASNLYFPVVESALSIPPWSDRLQECIGVYWDAIVQVDPAQRVSFVTILAAGPLASALQELRMTPVQLVDKIERRLHQYIQPMSDLRQEEYRQFSSGQDSSPDEDREFEIRNIPLPTPLKPWFSSIVKAVRLREVRALKGFTRITPPGDENSPEIASLSIKPMNWLPAIEVRGEGIFLELNQETLVSWESKEWVRLRGERINTTWQREWRERYGPDAPAPKAITPRFLLIHTFAHALMRQLTLECGYSSASLRERIYAAEGDTPMAGLLIFTATSDADGTLGGLQRQADSSRITRTIESALASMKWCSSDPLCIEDAFAQPGSLLLAACHACVLAPETSCEEFNRFLDRALLTGAPSCPDGGYFYGLSHEEEPQ</sequence>
<comment type="caution">
    <text evidence="2">The sequence shown here is derived from an EMBL/GenBank/DDBJ whole genome shotgun (WGS) entry which is preliminary data.</text>
</comment>
<evidence type="ECO:0000313" key="3">
    <source>
        <dbReference type="EMBL" id="CAJ0888219.1"/>
    </source>
</evidence>
<accession>A0AAD2C1K6</accession>
<proteinExistence type="predicted"/>